<comment type="caution">
    <text evidence="3">The sequence shown here is derived from an EMBL/GenBank/DDBJ whole genome shotgun (WGS) entry which is preliminary data.</text>
</comment>
<name>A0A2S7N0D6_9BACI</name>
<feature type="domain" description="Oxidoreductase DRL-like catalytic" evidence="2">
    <location>
        <begin position="116"/>
        <end position="277"/>
    </location>
</feature>
<dbReference type="AlphaFoldDB" id="A0A2S7N0D6"/>
<dbReference type="InterPro" id="IPR048423">
    <property type="entry name" value="DRL_cat"/>
</dbReference>
<gene>
    <name evidence="3" type="ORF">CYL18_09165</name>
</gene>
<dbReference type="Pfam" id="PF21135">
    <property type="entry name" value="DRL_cat"/>
    <property type="match status" value="1"/>
</dbReference>
<feature type="domain" description="Aspartate/homoserine dehydrogenase NAD-binding" evidence="1">
    <location>
        <begin position="11"/>
        <end position="97"/>
    </location>
</feature>
<dbReference type="EMBL" id="PKOZ01000004">
    <property type="protein sequence ID" value="PQD95445.1"/>
    <property type="molecule type" value="Genomic_DNA"/>
</dbReference>
<dbReference type="GO" id="GO:0016491">
    <property type="term" value="F:oxidoreductase activity"/>
    <property type="evidence" value="ECO:0007669"/>
    <property type="project" value="InterPro"/>
</dbReference>
<dbReference type="Gene3D" id="3.40.50.720">
    <property type="entry name" value="NAD(P)-binding Rossmann-like Domain"/>
    <property type="match status" value="1"/>
</dbReference>
<dbReference type="InterPro" id="IPR005106">
    <property type="entry name" value="Asp/hSer_DH_NAD-bd"/>
</dbReference>
<protein>
    <submittedName>
        <fullName evidence="3">NAD(P)-dependent oxidoreductase</fullName>
    </submittedName>
</protein>
<organism evidence="3 4">
    <name type="scientific">Pradoshia eiseniae</name>
    <dbReference type="NCBI Taxonomy" id="2064768"/>
    <lineage>
        <taxon>Bacteria</taxon>
        <taxon>Bacillati</taxon>
        <taxon>Bacillota</taxon>
        <taxon>Bacilli</taxon>
        <taxon>Bacillales</taxon>
        <taxon>Bacillaceae</taxon>
        <taxon>Pradoshia</taxon>
    </lineage>
</organism>
<proteinExistence type="predicted"/>
<dbReference type="Pfam" id="PF03447">
    <property type="entry name" value="NAD_binding_3"/>
    <property type="match status" value="1"/>
</dbReference>
<evidence type="ECO:0000313" key="3">
    <source>
        <dbReference type="EMBL" id="PQD95445.1"/>
    </source>
</evidence>
<dbReference type="PANTHER" id="PTHR37850:SF1">
    <property type="entry name" value="SAF DOMAIN PROTEIN"/>
    <property type="match status" value="1"/>
</dbReference>
<dbReference type="Proteomes" id="UP000239663">
    <property type="component" value="Unassembled WGS sequence"/>
</dbReference>
<dbReference type="SUPFAM" id="SSF51735">
    <property type="entry name" value="NAD(P)-binding Rossmann-fold domains"/>
    <property type="match status" value="1"/>
</dbReference>
<dbReference type="CDD" id="cd11616">
    <property type="entry name" value="SAF_DH_OX_like"/>
    <property type="match status" value="1"/>
</dbReference>
<dbReference type="InterPro" id="IPR036291">
    <property type="entry name" value="NAD(P)-bd_dom_sf"/>
</dbReference>
<evidence type="ECO:0000259" key="2">
    <source>
        <dbReference type="Pfam" id="PF21135"/>
    </source>
</evidence>
<dbReference type="GO" id="GO:0050661">
    <property type="term" value="F:NADP binding"/>
    <property type="evidence" value="ECO:0007669"/>
    <property type="project" value="InterPro"/>
</dbReference>
<reference evidence="3 4" key="1">
    <citation type="submission" date="2017-12" db="EMBL/GenBank/DDBJ databases">
        <title>Taxonomic description and draft genome of Pradoshia cofamensis Gen. nov., sp. nov., a thermotolerant bacillale isolated from anterior gut of earthworm Eisenia fetida.</title>
        <authorList>
            <person name="Saha T."/>
            <person name="Chakraborty R."/>
        </authorList>
    </citation>
    <scope>NUCLEOTIDE SEQUENCE [LARGE SCALE GENOMIC DNA]</scope>
    <source>
        <strain evidence="3 4">EAG3</strain>
    </source>
</reference>
<sequence length="388" mass="42708">MMVKHRVGIIGSGFIGKGLVKALNLFDDMDVVKVMTRTVLGGRSDFPYPHLLTNSIEDCIEHSDVIVECTGDVLFGTEMIAKVMDAGIPVVTMNTELQVTTGSYFAGKGFITEAEGDQPGCIAALRENVLQMGFEPLVYGNIKGFLNPTPSFEDMLYWSKRNKISLEMVTSFTDGTKVEFEQTLIANAFQTKLLPSGITGIISEDLRDGANALAIEAERLGSPISDYVLSSKAPAGVFITAKHLDTDGQRDALHYMKLGEGPYYTLIMPFHLCHLEVMKTIRRVVEKKEILLNNTCTPSYSMGAVAKKRIAAGTTIKRGIGSFEVRGKALRIEDVPNHIPIGLLEQATIIKPMEEGEMLTFADVDIPDSLAYRAWMKTREQRLIPHGL</sequence>
<evidence type="ECO:0000313" key="4">
    <source>
        <dbReference type="Proteomes" id="UP000239663"/>
    </source>
</evidence>
<dbReference type="PANTHER" id="PTHR37850">
    <property type="entry name" value="STRU PROTEIN"/>
    <property type="match status" value="1"/>
</dbReference>
<keyword evidence="4" id="KW-1185">Reference proteome</keyword>
<accession>A0A2S7N0D6</accession>
<evidence type="ECO:0000259" key="1">
    <source>
        <dbReference type="Pfam" id="PF03447"/>
    </source>
</evidence>
<dbReference type="RefSeq" id="WP_104849200.1">
    <property type="nucleotide sequence ID" value="NZ_PKOZ01000004.1"/>
</dbReference>
<dbReference type="OrthoDB" id="9777844at2"/>